<comment type="similarity">
    <text evidence="5">Belongs to the thiamine kinase family.</text>
</comment>
<evidence type="ECO:0000313" key="7">
    <source>
        <dbReference type="EMBL" id="CEK27240.1"/>
    </source>
</evidence>
<evidence type="ECO:0000256" key="3">
    <source>
        <dbReference type="ARBA" id="ARBA00022777"/>
    </source>
</evidence>
<evidence type="ECO:0000256" key="4">
    <source>
        <dbReference type="ARBA" id="ARBA00022840"/>
    </source>
</evidence>
<dbReference type="EMBL" id="UHJG01000001">
    <property type="protein sequence ID" value="SUP99417.1"/>
    <property type="molecule type" value="Genomic_DNA"/>
</dbReference>
<dbReference type="GeneID" id="66879196"/>
<dbReference type="PATRIC" id="fig|29486.45.peg.71"/>
<keyword evidence="1 5" id="KW-0808">Transferase</keyword>
<reference evidence="7" key="1">
    <citation type="journal article" date="2015" name="Genome Announc.">
        <title>Complete Genome Sequence of Yersinia ruckeri Strain CSF007-82, Etiologic Agent of Red Mouth Disease in Salmonid Fish.</title>
        <authorList>
            <person name="Nelson M.C."/>
            <person name="LaPatra S.E."/>
            <person name="Welch T.J."/>
            <person name="Graf J."/>
        </authorList>
    </citation>
    <scope>NUCLEOTIDE SEQUENCE</scope>
    <source>
        <strain evidence="7">CSF007-82</strain>
    </source>
</reference>
<dbReference type="NCBIfam" id="TIGR02721">
    <property type="entry name" value="ycfN_thiK"/>
    <property type="match status" value="1"/>
</dbReference>
<dbReference type="STRING" id="29486.UGYR_00335"/>
<comment type="function">
    <text evidence="5">Catalyzes the phosphorylation of thiamine to thiamine phosphate.</text>
</comment>
<accession>A0A0A8VCI8</accession>
<evidence type="ECO:0000259" key="6">
    <source>
        <dbReference type="Pfam" id="PF01636"/>
    </source>
</evidence>
<dbReference type="PANTHER" id="PTHR40086:SF1">
    <property type="entry name" value="CELL CYCLE REGULATOR CCRZ"/>
    <property type="match status" value="1"/>
</dbReference>
<dbReference type="GO" id="GO:0009229">
    <property type="term" value="P:thiamine diphosphate biosynthetic process"/>
    <property type="evidence" value="ECO:0007669"/>
    <property type="project" value="UniProtKB-UniRule"/>
</dbReference>
<dbReference type="GO" id="GO:0019165">
    <property type="term" value="F:thiamine kinase activity"/>
    <property type="evidence" value="ECO:0007669"/>
    <property type="project" value="UniProtKB-UniRule"/>
</dbReference>
<keyword evidence="4 5" id="KW-0067">ATP-binding</keyword>
<feature type="domain" description="Aminoglycoside phosphotransferase" evidence="6">
    <location>
        <begin position="38"/>
        <end position="234"/>
    </location>
</feature>
<gene>
    <name evidence="5 8" type="primary">thiK</name>
    <name evidence="7" type="ORF">CSF007_7420</name>
    <name evidence="8" type="ORF">NCTC10476_00647</name>
</gene>
<name>A0A0A8VCI8_YERRU</name>
<dbReference type="RefSeq" id="WP_038251337.1">
    <property type="nucleotide sequence ID" value="NZ_CABIHR010000031.1"/>
</dbReference>
<keyword evidence="3 5" id="KW-0418">Kinase</keyword>
<dbReference type="Proteomes" id="UP000255169">
    <property type="component" value="Unassembled WGS sequence"/>
</dbReference>
<evidence type="ECO:0000256" key="5">
    <source>
        <dbReference type="HAMAP-Rule" id="MF_01604"/>
    </source>
</evidence>
<comment type="catalytic activity">
    <reaction evidence="5">
        <text>thiamine + ATP = thiamine phosphate + ADP + H(+)</text>
        <dbReference type="Rhea" id="RHEA:12012"/>
        <dbReference type="ChEBI" id="CHEBI:15378"/>
        <dbReference type="ChEBI" id="CHEBI:18385"/>
        <dbReference type="ChEBI" id="CHEBI:30616"/>
        <dbReference type="ChEBI" id="CHEBI:37575"/>
        <dbReference type="ChEBI" id="CHEBI:456216"/>
        <dbReference type="EC" id="2.7.1.89"/>
    </reaction>
</comment>
<evidence type="ECO:0000256" key="1">
    <source>
        <dbReference type="ARBA" id="ARBA00022679"/>
    </source>
</evidence>
<proteinExistence type="inferred from homology"/>
<reference evidence="8 9" key="2">
    <citation type="submission" date="2018-06" db="EMBL/GenBank/DDBJ databases">
        <authorList>
            <consortium name="Pathogen Informatics"/>
            <person name="Doyle S."/>
        </authorList>
    </citation>
    <scope>NUCLEOTIDE SEQUENCE [LARGE SCALE GENOMIC DNA]</scope>
    <source>
        <strain evidence="8 9">NCTC10476</strain>
    </source>
</reference>
<dbReference type="HAMAP" id="MF_01604">
    <property type="entry name" value="Thiamine_kinase"/>
    <property type="match status" value="1"/>
</dbReference>
<organism evidence="7">
    <name type="scientific">Yersinia ruckeri</name>
    <dbReference type="NCBI Taxonomy" id="29486"/>
    <lineage>
        <taxon>Bacteria</taxon>
        <taxon>Pseudomonadati</taxon>
        <taxon>Pseudomonadota</taxon>
        <taxon>Gammaproteobacteria</taxon>
        <taxon>Enterobacterales</taxon>
        <taxon>Yersiniaceae</taxon>
        <taxon>Yersinia</taxon>
    </lineage>
</organism>
<comment type="pathway">
    <text evidence="5">Cofactor biosynthesis; thiamine diphosphate biosynthesis; thiamine phosphate from thiamine: step 1/1.</text>
</comment>
<dbReference type="InterPro" id="IPR052077">
    <property type="entry name" value="CcrZ_PhaseVar_Mediator"/>
</dbReference>
<dbReference type="InterPro" id="IPR011009">
    <property type="entry name" value="Kinase-like_dom_sf"/>
</dbReference>
<dbReference type="AlphaFoldDB" id="A0A0A8VCI8"/>
<dbReference type="Pfam" id="PF01636">
    <property type="entry name" value="APH"/>
    <property type="match status" value="1"/>
</dbReference>
<dbReference type="KEGG" id="yrb:UGYR_00335"/>
<dbReference type="SUPFAM" id="SSF56112">
    <property type="entry name" value="Protein kinase-like (PK-like)"/>
    <property type="match status" value="1"/>
</dbReference>
<sequence length="289" mass="33377">MATYSVEQRLRAWISTLIPADNTAGCHFSPVSGLTGESWRIRGDGIQWLAREQSSAKAQLGVYRQREGRILQKMAARGLAPRRVASNREWLLVEWLDGEVLNEAGFIQIAEQGALATLVVKLHQLPRTGYTLNLRRQLECYGEQMAASRRSANWLRLHRSFLTGSLPKPLKLAPLHMDIHPGNIISTTSGLKLIDWEYAADGDIALELAALFRSNGWQVAQQQRFLQQYCQRPDAYRDTPLLMQQIHNWFTWVDYLMLMWFEVRWQQTGDRAFLHWAAPLRQRFHLPDR</sequence>
<dbReference type="UniPathway" id="UPA00060">
    <property type="reaction ID" value="UER00596"/>
</dbReference>
<dbReference type="InterPro" id="IPR002575">
    <property type="entry name" value="Aminoglycoside_PTrfase"/>
</dbReference>
<evidence type="ECO:0000313" key="8">
    <source>
        <dbReference type="EMBL" id="SUP99417.1"/>
    </source>
</evidence>
<dbReference type="PANTHER" id="PTHR40086">
    <property type="entry name" value="PHOSPHOTRANSFERASE YTMP-RELATED"/>
    <property type="match status" value="1"/>
</dbReference>
<keyword evidence="9" id="KW-1185">Reference proteome</keyword>
<dbReference type="OrthoDB" id="179763at2"/>
<dbReference type="InterPro" id="IPR014093">
    <property type="entry name" value="Thiamine_kinase"/>
</dbReference>
<keyword evidence="2 5" id="KW-0547">Nucleotide-binding</keyword>
<dbReference type="Gene3D" id="3.90.1200.10">
    <property type="match status" value="1"/>
</dbReference>
<evidence type="ECO:0000313" key="9">
    <source>
        <dbReference type="Proteomes" id="UP000255169"/>
    </source>
</evidence>
<evidence type="ECO:0000256" key="2">
    <source>
        <dbReference type="ARBA" id="ARBA00022741"/>
    </source>
</evidence>
<dbReference type="GO" id="GO:0005524">
    <property type="term" value="F:ATP binding"/>
    <property type="evidence" value="ECO:0007669"/>
    <property type="project" value="UniProtKB-KW"/>
</dbReference>
<dbReference type="EC" id="2.7.1.89" evidence="5"/>
<dbReference type="GO" id="GO:0006772">
    <property type="term" value="P:thiamine metabolic process"/>
    <property type="evidence" value="ECO:0007669"/>
    <property type="project" value="InterPro"/>
</dbReference>
<dbReference type="EMBL" id="LN681231">
    <property type="protein sequence ID" value="CEK27240.1"/>
    <property type="molecule type" value="Genomic_DNA"/>
</dbReference>
<protein>
    <recommendedName>
        <fullName evidence="5">Thiamine kinase</fullName>
        <ecNumber evidence="5">2.7.1.89</ecNumber>
    </recommendedName>
</protein>